<evidence type="ECO:0000256" key="1">
    <source>
        <dbReference type="SAM" id="Phobius"/>
    </source>
</evidence>
<proteinExistence type="predicted"/>
<sequence>MLNFILNTLIMLSLGAIIYLAARTLPRINDADGEVRPLRPHWLTAYLEKTDFWVQAHSEKILRRTKVWILKSDNWVSQKLNNFKKTEPKETITSLEEGGEKKQDQV</sequence>
<gene>
    <name evidence="2" type="ORF">UY23_C0006G0010</name>
</gene>
<keyword evidence="1" id="KW-0472">Membrane</keyword>
<accession>A0A0G1U9J1</accession>
<feature type="transmembrane region" description="Helical" evidence="1">
    <location>
        <begin position="6"/>
        <end position="22"/>
    </location>
</feature>
<reference evidence="2 3" key="1">
    <citation type="journal article" date="2015" name="Nature">
        <title>rRNA introns, odd ribosomes, and small enigmatic genomes across a large radiation of phyla.</title>
        <authorList>
            <person name="Brown C.T."/>
            <person name="Hug L.A."/>
            <person name="Thomas B.C."/>
            <person name="Sharon I."/>
            <person name="Castelle C.J."/>
            <person name="Singh A."/>
            <person name="Wilkins M.J."/>
            <person name="Williams K.H."/>
            <person name="Banfield J.F."/>
        </authorList>
    </citation>
    <scope>NUCLEOTIDE SEQUENCE [LARGE SCALE GENOMIC DNA]</scope>
</reference>
<keyword evidence="1" id="KW-0812">Transmembrane</keyword>
<organism evidence="2 3">
    <name type="scientific">Candidatus Jorgensenbacteria bacterium GW2011_GWA1_48_11</name>
    <dbReference type="NCBI Taxonomy" id="1618660"/>
    <lineage>
        <taxon>Bacteria</taxon>
        <taxon>Candidatus Joergenseniibacteriota</taxon>
    </lineage>
</organism>
<dbReference type="AlphaFoldDB" id="A0A0G1U9J1"/>
<name>A0A0G1U9J1_9BACT</name>
<dbReference type="EMBL" id="LCPF01000006">
    <property type="protein sequence ID" value="KKU90801.1"/>
    <property type="molecule type" value="Genomic_DNA"/>
</dbReference>
<comment type="caution">
    <text evidence="2">The sequence shown here is derived from an EMBL/GenBank/DDBJ whole genome shotgun (WGS) entry which is preliminary data.</text>
</comment>
<protein>
    <submittedName>
        <fullName evidence="2">Uncharacterized protein</fullName>
    </submittedName>
</protein>
<evidence type="ECO:0000313" key="2">
    <source>
        <dbReference type="EMBL" id="KKU90801.1"/>
    </source>
</evidence>
<evidence type="ECO:0000313" key="3">
    <source>
        <dbReference type="Proteomes" id="UP000034956"/>
    </source>
</evidence>
<keyword evidence="1" id="KW-1133">Transmembrane helix</keyword>
<dbReference type="Proteomes" id="UP000034956">
    <property type="component" value="Unassembled WGS sequence"/>
</dbReference>